<dbReference type="EMBL" id="ONZP01000338">
    <property type="protein sequence ID" value="SPJ81874.1"/>
    <property type="molecule type" value="Genomic_DNA"/>
</dbReference>
<keyword evidence="3" id="KW-1185">Reference proteome</keyword>
<dbReference type="Proteomes" id="UP001187734">
    <property type="component" value="Unassembled WGS sequence"/>
</dbReference>
<gene>
    <name evidence="2" type="ORF">FTOL_09279</name>
</gene>
<protein>
    <recommendedName>
        <fullName evidence="4">Mannose-binding lectin</fullName>
    </recommendedName>
</protein>
<organism evidence="2 3">
    <name type="scientific">Fusarium torulosum</name>
    <dbReference type="NCBI Taxonomy" id="33205"/>
    <lineage>
        <taxon>Eukaryota</taxon>
        <taxon>Fungi</taxon>
        <taxon>Dikarya</taxon>
        <taxon>Ascomycota</taxon>
        <taxon>Pezizomycotina</taxon>
        <taxon>Sordariomycetes</taxon>
        <taxon>Hypocreomycetidae</taxon>
        <taxon>Hypocreales</taxon>
        <taxon>Nectriaceae</taxon>
        <taxon>Fusarium</taxon>
    </lineage>
</organism>
<dbReference type="SUPFAM" id="SSF51101">
    <property type="entry name" value="Mannose-binding lectins"/>
    <property type="match status" value="1"/>
</dbReference>
<evidence type="ECO:0008006" key="4">
    <source>
        <dbReference type="Google" id="ProtNLM"/>
    </source>
</evidence>
<comment type="caution">
    <text evidence="2">The sequence shown here is derived from an EMBL/GenBank/DDBJ whole genome shotgun (WGS) entry which is preliminary data.</text>
</comment>
<proteinExistence type="predicted"/>
<accession>A0AAE8SLE8</accession>
<name>A0AAE8SLE8_9HYPO</name>
<dbReference type="Gene3D" id="2.100.10.30">
    <property type="entry name" value="Jacalin-like lectin domain"/>
    <property type="match status" value="1"/>
</dbReference>
<evidence type="ECO:0000313" key="2">
    <source>
        <dbReference type="EMBL" id="SPJ81874.1"/>
    </source>
</evidence>
<evidence type="ECO:0000313" key="3">
    <source>
        <dbReference type="Proteomes" id="UP001187734"/>
    </source>
</evidence>
<evidence type="ECO:0000256" key="1">
    <source>
        <dbReference type="SAM" id="MobiDB-lite"/>
    </source>
</evidence>
<sequence>MGKQSQTDFHGENTHHPFTLYPTDGTSRVKTIEVWAGWGSGDAEGYWVLKGIQLTWFNGDVDKVYNHPKDNDKYSSYTFEKEEHASWSIRAGSRIVRFDIDTSTGHHWDCGEDGGPLFQHVANGFLVGFEGSAGWEVDYLSFRYETLD</sequence>
<dbReference type="AlphaFoldDB" id="A0AAE8SLE8"/>
<dbReference type="InterPro" id="IPR036404">
    <property type="entry name" value="Jacalin-like_lectin_dom_sf"/>
</dbReference>
<reference evidence="2" key="1">
    <citation type="submission" date="2018-03" db="EMBL/GenBank/DDBJ databases">
        <authorList>
            <person name="Guldener U."/>
        </authorList>
    </citation>
    <scope>NUCLEOTIDE SEQUENCE</scope>
</reference>
<feature type="region of interest" description="Disordered" evidence="1">
    <location>
        <begin position="1"/>
        <end position="20"/>
    </location>
</feature>